<evidence type="ECO:0000313" key="4">
    <source>
        <dbReference type="Proteomes" id="UP000318242"/>
    </source>
</evidence>
<dbReference type="PANTHER" id="PTHR20854:SF4">
    <property type="entry name" value="INOSITOL-1-MONOPHOSPHATASE-RELATED"/>
    <property type="match status" value="1"/>
</dbReference>
<gene>
    <name evidence="3" type="ORF">VCO01S_13390</name>
</gene>
<accession>A0A4Y3IL75</accession>
<dbReference type="InterPro" id="IPR000760">
    <property type="entry name" value="Inositol_monophosphatase-like"/>
</dbReference>
<dbReference type="PANTHER" id="PTHR20854">
    <property type="entry name" value="INOSITOL MONOPHOSPHATASE"/>
    <property type="match status" value="1"/>
</dbReference>
<dbReference type="PRINTS" id="PR00377">
    <property type="entry name" value="IMPHPHTASES"/>
</dbReference>
<dbReference type="GO" id="GO:0046872">
    <property type="term" value="F:metal ion binding"/>
    <property type="evidence" value="ECO:0007669"/>
    <property type="project" value="UniProtKB-KW"/>
</dbReference>
<keyword evidence="2" id="KW-0460">Magnesium</keyword>
<keyword evidence="2" id="KW-0479">Metal-binding</keyword>
<organism evidence="3 4">
    <name type="scientific">Vibrio comitans NBRC 102076</name>
    <dbReference type="NCBI Taxonomy" id="1219078"/>
    <lineage>
        <taxon>Bacteria</taxon>
        <taxon>Pseudomonadati</taxon>
        <taxon>Pseudomonadota</taxon>
        <taxon>Gammaproteobacteria</taxon>
        <taxon>Vibrionales</taxon>
        <taxon>Vibrionaceae</taxon>
        <taxon>Vibrio</taxon>
    </lineage>
</organism>
<feature type="binding site" evidence="2">
    <location>
        <position position="92"/>
    </location>
    <ligand>
        <name>Mg(2+)</name>
        <dbReference type="ChEBI" id="CHEBI:18420"/>
        <label>1</label>
        <note>catalytic</note>
    </ligand>
</feature>
<feature type="binding site" evidence="2">
    <location>
        <position position="219"/>
    </location>
    <ligand>
        <name>Mg(2+)</name>
        <dbReference type="ChEBI" id="CHEBI:18420"/>
        <label>1</label>
        <note>catalytic</note>
    </ligand>
</feature>
<dbReference type="Pfam" id="PF00459">
    <property type="entry name" value="Inositol_P"/>
    <property type="match status" value="1"/>
</dbReference>
<dbReference type="Gene3D" id="3.40.190.80">
    <property type="match status" value="1"/>
</dbReference>
<dbReference type="Gene3D" id="3.30.540.10">
    <property type="entry name" value="Fructose-1,6-Bisphosphatase, subunit A, domain 1"/>
    <property type="match status" value="1"/>
</dbReference>
<sequence>MIDKQTAKQIFDIVQAQSRDTIRSNFRRLQQKQIQTKTSITDLVTDCDKKVERDLITHLKPLFPDFFFMGEEMMADEESFNPEQYDKLVIIDPIDGTYNFAHGISVFGVMVAIRVNQETLFSMMYDPINDDWVWAQKGEGCYWQSSDGETRKIEIEEKQGDFGFISPFLFDKSQKETILNLLSTYDRAISFGCSCHEYRGILFGAGNFYLTQKGTKPWDHYAGLLAVSEAGGYSAYLDGDSADVFVTGKNLLVASSAQKWHDLSINMKGLL</sequence>
<comment type="caution">
    <text evidence="3">The sequence shown here is derived from an EMBL/GenBank/DDBJ whole genome shotgun (WGS) entry which is preliminary data.</text>
</comment>
<evidence type="ECO:0000256" key="2">
    <source>
        <dbReference type="PIRSR" id="PIRSR600760-2"/>
    </source>
</evidence>
<reference evidence="3 4" key="1">
    <citation type="submission" date="2019-06" db="EMBL/GenBank/DDBJ databases">
        <title>Whole genome shotgun sequence of Vibrio comitans NBRC 102076.</title>
        <authorList>
            <person name="Hosoyama A."/>
            <person name="Uohara A."/>
            <person name="Ohji S."/>
            <person name="Ichikawa N."/>
        </authorList>
    </citation>
    <scope>NUCLEOTIDE SEQUENCE [LARGE SCALE GENOMIC DNA]</scope>
    <source>
        <strain evidence="3 4">NBRC 102076</strain>
    </source>
</reference>
<dbReference type="GO" id="GO:0007165">
    <property type="term" value="P:signal transduction"/>
    <property type="evidence" value="ECO:0007669"/>
    <property type="project" value="TreeGrafter"/>
</dbReference>
<keyword evidence="4" id="KW-1185">Reference proteome</keyword>
<name>A0A4Y3IL75_9VIBR</name>
<feature type="binding site" evidence="2">
    <location>
        <position position="71"/>
    </location>
    <ligand>
        <name>Mg(2+)</name>
        <dbReference type="ChEBI" id="CHEBI:18420"/>
        <label>1</label>
        <note>catalytic</note>
    </ligand>
</feature>
<dbReference type="EMBL" id="BJLH01000005">
    <property type="protein sequence ID" value="GEA60146.1"/>
    <property type="molecule type" value="Genomic_DNA"/>
</dbReference>
<dbReference type="GO" id="GO:0008934">
    <property type="term" value="F:inositol monophosphate 1-phosphatase activity"/>
    <property type="evidence" value="ECO:0007669"/>
    <property type="project" value="TreeGrafter"/>
</dbReference>
<evidence type="ECO:0000256" key="1">
    <source>
        <dbReference type="ARBA" id="ARBA00009759"/>
    </source>
</evidence>
<comment type="cofactor">
    <cofactor evidence="2">
        <name>Mg(2+)</name>
        <dbReference type="ChEBI" id="CHEBI:18420"/>
    </cofactor>
</comment>
<protein>
    <submittedName>
        <fullName evidence="3">Inositol monophosphatase</fullName>
    </submittedName>
</protein>
<dbReference type="AlphaFoldDB" id="A0A4Y3IL75"/>
<feature type="binding site" evidence="2">
    <location>
        <position position="94"/>
    </location>
    <ligand>
        <name>Mg(2+)</name>
        <dbReference type="ChEBI" id="CHEBI:18420"/>
        <label>1</label>
        <note>catalytic</note>
    </ligand>
</feature>
<dbReference type="Proteomes" id="UP000318242">
    <property type="component" value="Unassembled WGS sequence"/>
</dbReference>
<dbReference type="RefSeq" id="WP_141270587.1">
    <property type="nucleotide sequence ID" value="NZ_BJLH01000005.1"/>
</dbReference>
<dbReference type="SUPFAM" id="SSF56655">
    <property type="entry name" value="Carbohydrate phosphatase"/>
    <property type="match status" value="1"/>
</dbReference>
<dbReference type="OrthoDB" id="9785695at2"/>
<comment type="similarity">
    <text evidence="1">Belongs to the inositol monophosphatase superfamily.</text>
</comment>
<proteinExistence type="inferred from homology"/>
<feature type="binding site" evidence="2">
    <location>
        <position position="95"/>
    </location>
    <ligand>
        <name>Mg(2+)</name>
        <dbReference type="ChEBI" id="CHEBI:18420"/>
        <label>1</label>
        <note>catalytic</note>
    </ligand>
</feature>
<dbReference type="CDD" id="cd01637">
    <property type="entry name" value="IMPase_like"/>
    <property type="match status" value="1"/>
</dbReference>
<dbReference type="GO" id="GO:0006020">
    <property type="term" value="P:inositol metabolic process"/>
    <property type="evidence" value="ECO:0007669"/>
    <property type="project" value="TreeGrafter"/>
</dbReference>
<evidence type="ECO:0000313" key="3">
    <source>
        <dbReference type="EMBL" id="GEA60146.1"/>
    </source>
</evidence>